<gene>
    <name evidence="1" type="ORF">FPRO_00319</name>
</gene>
<accession>A0A1L7V3T6</accession>
<reference evidence="2" key="1">
    <citation type="journal article" date="2016" name="Genome Biol. Evol.">
        <title>Comparative 'omics' of the Fusarium fujikuroi species complex highlights differences in genetic potential and metabolite synthesis.</title>
        <authorList>
            <person name="Niehaus E.-M."/>
            <person name="Muensterkoetter M."/>
            <person name="Proctor R.H."/>
            <person name="Brown D.W."/>
            <person name="Sharon A."/>
            <person name="Idan Y."/>
            <person name="Oren-Young L."/>
            <person name="Sieber C.M."/>
            <person name="Novak O."/>
            <person name="Pencik A."/>
            <person name="Tarkowska D."/>
            <person name="Hromadova K."/>
            <person name="Freeman S."/>
            <person name="Maymon M."/>
            <person name="Elazar M."/>
            <person name="Youssef S.A."/>
            <person name="El-Shabrawy E.S.M."/>
            <person name="Shalaby A.B.A."/>
            <person name="Houterman P."/>
            <person name="Brock N.L."/>
            <person name="Burkhardt I."/>
            <person name="Tsavkelova E.A."/>
            <person name="Dickschat J.S."/>
            <person name="Galuszka P."/>
            <person name="Gueldener U."/>
            <person name="Tudzynski B."/>
        </authorList>
    </citation>
    <scope>NUCLEOTIDE SEQUENCE [LARGE SCALE GENOMIC DNA]</scope>
    <source>
        <strain evidence="2">ET1</strain>
    </source>
</reference>
<protein>
    <submittedName>
        <fullName evidence="1">Uncharacterized protein</fullName>
    </submittedName>
</protein>
<evidence type="ECO:0000313" key="2">
    <source>
        <dbReference type="Proteomes" id="UP000183971"/>
    </source>
</evidence>
<evidence type="ECO:0000313" key="1">
    <source>
        <dbReference type="EMBL" id="CZR35558.1"/>
    </source>
</evidence>
<dbReference type="Proteomes" id="UP000183971">
    <property type="component" value="Unassembled WGS sequence"/>
</dbReference>
<dbReference type="EMBL" id="FJOF01000001">
    <property type="protein sequence ID" value="CZR35558.1"/>
    <property type="molecule type" value="Genomic_DNA"/>
</dbReference>
<dbReference type="AlphaFoldDB" id="A0A1L7V3T6"/>
<sequence length="128" mass="14842">MQRGGGIIKIIFVSYQPTGGTTRRSLLFLPPELSFRIIEESEETSICLSMYQRFHITISWPSPRGTLGKARMARLGLVSNFKEDAILVTHMRRPHRSEESVEHRFEFEKLNDQIRRASDLSSKDISRY</sequence>
<keyword evidence="2" id="KW-1185">Reference proteome</keyword>
<comment type="caution">
    <text evidence="1">The sequence shown here is derived from an EMBL/GenBank/DDBJ whole genome shotgun (WGS) entry which is preliminary data.</text>
</comment>
<dbReference type="VEuPathDB" id="FungiDB:FPRO_00319"/>
<dbReference type="RefSeq" id="XP_031076151.1">
    <property type="nucleotide sequence ID" value="XM_031225523.1"/>
</dbReference>
<dbReference type="GeneID" id="42045209"/>
<name>A0A1L7V3T6_FUSPR</name>
<proteinExistence type="predicted"/>
<organism evidence="1 2">
    <name type="scientific">Fusarium proliferatum (strain ET1)</name>
    <name type="common">Orchid endophyte fungus</name>
    <dbReference type="NCBI Taxonomy" id="1227346"/>
    <lineage>
        <taxon>Eukaryota</taxon>
        <taxon>Fungi</taxon>
        <taxon>Dikarya</taxon>
        <taxon>Ascomycota</taxon>
        <taxon>Pezizomycotina</taxon>
        <taxon>Sordariomycetes</taxon>
        <taxon>Hypocreomycetidae</taxon>
        <taxon>Hypocreales</taxon>
        <taxon>Nectriaceae</taxon>
        <taxon>Fusarium</taxon>
        <taxon>Fusarium fujikuroi species complex</taxon>
    </lineage>
</organism>